<dbReference type="PANTHER" id="PTHR30472">
    <property type="entry name" value="FERRIC ENTEROBACTIN TRANSPORT SYSTEM PERMEASE PROTEIN"/>
    <property type="match status" value="1"/>
</dbReference>
<dbReference type="InterPro" id="IPR037294">
    <property type="entry name" value="ABC_BtuC-like"/>
</dbReference>
<feature type="transmembrane region" description="Helical" evidence="8">
    <location>
        <begin position="307"/>
        <end position="328"/>
    </location>
</feature>
<dbReference type="InterPro" id="IPR000522">
    <property type="entry name" value="ABC_transptr_permease_BtuC"/>
</dbReference>
<dbReference type="STRING" id="1231623.Tasa_005_011"/>
<dbReference type="AlphaFoldDB" id="A0A0D6MHW7"/>
<keyword evidence="3" id="KW-0813">Transport</keyword>
<evidence type="ECO:0000256" key="8">
    <source>
        <dbReference type="SAM" id="Phobius"/>
    </source>
</evidence>
<dbReference type="Proteomes" id="UP000032679">
    <property type="component" value="Unassembled WGS sequence"/>
</dbReference>
<comment type="caution">
    <text evidence="9">The sequence shown here is derived from an EMBL/GenBank/DDBJ whole genome shotgun (WGS) entry which is preliminary data.</text>
</comment>
<evidence type="ECO:0000256" key="5">
    <source>
        <dbReference type="ARBA" id="ARBA00022692"/>
    </source>
</evidence>
<name>A0A0D6MHW7_9PROT</name>
<protein>
    <submittedName>
        <fullName evidence="9">Transport system permease protein</fullName>
    </submittedName>
</protein>
<accession>A0A0D6MHW7</accession>
<proteinExistence type="inferred from homology"/>
<feature type="transmembrane region" description="Helical" evidence="8">
    <location>
        <begin position="62"/>
        <end position="83"/>
    </location>
</feature>
<keyword evidence="7 8" id="KW-0472">Membrane</keyword>
<sequence length="335" mass="33647">MRTRGILSGPTPWLVLAVVLCGGAALAHGDVSLHVGQAVADLWAGRRSAGAIILGELRLPRLLLAVFVGGTLGVSGAVLQAYFRNPLADSGVLGISGGGALGAVLVYYTGLSARVPLAMPGAGLLGALGATASLLALSGVRAGPGLLVLAGAALSSLFASLLALTLNLVPSPYAAYEVMHWLMGSLTDRTLHDVAIAAPGIALGLALLFASGPALDALTLGDEVATSMGAVRSGPFGTQTRIVLGVALSVGSAVAVTGTIGFVGLMVPHLLRAQTGNVPSRLLVPSFFGGALLLLIADWLTRLIGGATVQIGVVTALVGAPVFLWQVLRLRRSAL</sequence>
<dbReference type="OrthoDB" id="9811975at2"/>
<dbReference type="CDD" id="cd06550">
    <property type="entry name" value="TM_ABC_iron-siderophores_like"/>
    <property type="match status" value="1"/>
</dbReference>
<feature type="transmembrane region" description="Helical" evidence="8">
    <location>
        <begin position="146"/>
        <end position="170"/>
    </location>
</feature>
<evidence type="ECO:0000256" key="7">
    <source>
        <dbReference type="ARBA" id="ARBA00023136"/>
    </source>
</evidence>
<evidence type="ECO:0000256" key="1">
    <source>
        <dbReference type="ARBA" id="ARBA00004651"/>
    </source>
</evidence>
<gene>
    <name evidence="9" type="ORF">Tasa_005_011</name>
</gene>
<dbReference type="RefSeq" id="WP_048846728.1">
    <property type="nucleotide sequence ID" value="NZ_BALE01000005.1"/>
</dbReference>
<dbReference type="GO" id="GO:0022857">
    <property type="term" value="F:transmembrane transporter activity"/>
    <property type="evidence" value="ECO:0007669"/>
    <property type="project" value="InterPro"/>
</dbReference>
<evidence type="ECO:0000256" key="3">
    <source>
        <dbReference type="ARBA" id="ARBA00022448"/>
    </source>
</evidence>
<keyword evidence="6 8" id="KW-1133">Transmembrane helix</keyword>
<dbReference type="SUPFAM" id="SSF81345">
    <property type="entry name" value="ABC transporter involved in vitamin B12 uptake, BtuC"/>
    <property type="match status" value="1"/>
</dbReference>
<feature type="transmembrane region" description="Helical" evidence="8">
    <location>
        <begin position="190"/>
        <end position="210"/>
    </location>
</feature>
<feature type="transmembrane region" description="Helical" evidence="8">
    <location>
        <begin position="90"/>
        <end position="111"/>
    </location>
</feature>
<comment type="similarity">
    <text evidence="2">Belongs to the binding-protein-dependent transport system permease family. FecCD subfamily.</text>
</comment>
<comment type="subcellular location">
    <subcellularLocation>
        <location evidence="1">Cell membrane</location>
        <topology evidence="1">Multi-pass membrane protein</topology>
    </subcellularLocation>
</comment>
<feature type="transmembrane region" description="Helical" evidence="8">
    <location>
        <begin position="282"/>
        <end position="300"/>
    </location>
</feature>
<keyword evidence="5 8" id="KW-0812">Transmembrane</keyword>
<feature type="transmembrane region" description="Helical" evidence="8">
    <location>
        <begin position="117"/>
        <end position="137"/>
    </location>
</feature>
<evidence type="ECO:0000256" key="6">
    <source>
        <dbReference type="ARBA" id="ARBA00022989"/>
    </source>
</evidence>
<feature type="transmembrane region" description="Helical" evidence="8">
    <location>
        <begin position="242"/>
        <end position="270"/>
    </location>
</feature>
<dbReference type="Pfam" id="PF01032">
    <property type="entry name" value="FecCD"/>
    <property type="match status" value="1"/>
</dbReference>
<evidence type="ECO:0000256" key="2">
    <source>
        <dbReference type="ARBA" id="ARBA00007935"/>
    </source>
</evidence>
<evidence type="ECO:0000256" key="4">
    <source>
        <dbReference type="ARBA" id="ARBA00022475"/>
    </source>
</evidence>
<evidence type="ECO:0000313" key="9">
    <source>
        <dbReference type="EMBL" id="GAN53096.1"/>
    </source>
</evidence>
<dbReference type="EMBL" id="BALE01000005">
    <property type="protein sequence ID" value="GAN53096.1"/>
    <property type="molecule type" value="Genomic_DNA"/>
</dbReference>
<keyword evidence="10" id="KW-1185">Reference proteome</keyword>
<reference evidence="9 10" key="1">
    <citation type="submission" date="2012-10" db="EMBL/GenBank/DDBJ databases">
        <title>Genome sequencing of Tanticharoenia sakaeratensis NBRC 103193.</title>
        <authorList>
            <person name="Azuma Y."/>
            <person name="Hadano H."/>
            <person name="Hirakawa H."/>
            <person name="Matsushita K."/>
        </authorList>
    </citation>
    <scope>NUCLEOTIDE SEQUENCE [LARGE SCALE GENOMIC DNA]</scope>
    <source>
        <strain evidence="9 10">NBRC 103193</strain>
    </source>
</reference>
<dbReference type="PANTHER" id="PTHR30472:SF25">
    <property type="entry name" value="ABC TRANSPORTER PERMEASE PROTEIN MJ0876-RELATED"/>
    <property type="match status" value="1"/>
</dbReference>
<keyword evidence="4" id="KW-1003">Cell membrane</keyword>
<organism evidence="9 10">
    <name type="scientific">Tanticharoenia sakaeratensis NBRC 103193</name>
    <dbReference type="NCBI Taxonomy" id="1231623"/>
    <lineage>
        <taxon>Bacteria</taxon>
        <taxon>Pseudomonadati</taxon>
        <taxon>Pseudomonadota</taxon>
        <taxon>Alphaproteobacteria</taxon>
        <taxon>Acetobacterales</taxon>
        <taxon>Acetobacteraceae</taxon>
        <taxon>Tanticharoenia</taxon>
    </lineage>
</organism>
<evidence type="ECO:0000313" key="10">
    <source>
        <dbReference type="Proteomes" id="UP000032679"/>
    </source>
</evidence>
<dbReference type="Gene3D" id="1.10.3470.10">
    <property type="entry name" value="ABC transporter involved in vitamin B12 uptake, BtuC"/>
    <property type="match status" value="1"/>
</dbReference>
<dbReference type="GO" id="GO:0005886">
    <property type="term" value="C:plasma membrane"/>
    <property type="evidence" value="ECO:0007669"/>
    <property type="project" value="UniProtKB-SubCell"/>
</dbReference>